<comment type="caution">
    <text evidence="1">The sequence shown here is derived from an EMBL/GenBank/DDBJ whole genome shotgun (WGS) entry which is preliminary data.</text>
</comment>
<accession>A0A3D9PYZ1</accession>
<name>A0A3D9PYZ1_9BACL</name>
<gene>
    <name evidence="1" type="ORF">A8990_17212</name>
</gene>
<dbReference type="EMBL" id="QTTN01000072">
    <property type="protein sequence ID" value="REE55360.1"/>
    <property type="molecule type" value="Genomic_DNA"/>
</dbReference>
<dbReference type="Proteomes" id="UP000256304">
    <property type="component" value="Unassembled WGS sequence"/>
</dbReference>
<evidence type="ECO:0000313" key="2">
    <source>
        <dbReference type="Proteomes" id="UP000256304"/>
    </source>
</evidence>
<reference evidence="1 2" key="1">
    <citation type="submission" date="2018-08" db="EMBL/GenBank/DDBJ databases">
        <title>Genomic Encyclopedia of Type Strains, Phase III (KMG-III): the genomes of soil and plant-associated and newly described type strains.</title>
        <authorList>
            <person name="Whitman W."/>
        </authorList>
    </citation>
    <scope>NUCLEOTIDE SEQUENCE [LARGE SCALE GENOMIC DNA]</scope>
    <source>
        <strain evidence="1 2">CGMCC 1.10966</strain>
    </source>
</reference>
<proteinExistence type="predicted"/>
<dbReference type="InterPro" id="IPR023296">
    <property type="entry name" value="Glyco_hydro_beta-prop_sf"/>
</dbReference>
<dbReference type="SUPFAM" id="SSF75005">
    <property type="entry name" value="Arabinanase/levansucrase/invertase"/>
    <property type="match status" value="1"/>
</dbReference>
<organism evidence="1 2">
    <name type="scientific">Paenibacillus taihuensis</name>
    <dbReference type="NCBI Taxonomy" id="1156355"/>
    <lineage>
        <taxon>Bacteria</taxon>
        <taxon>Bacillati</taxon>
        <taxon>Bacillota</taxon>
        <taxon>Bacilli</taxon>
        <taxon>Bacillales</taxon>
        <taxon>Paenibacillaceae</taxon>
        <taxon>Paenibacillus</taxon>
    </lineage>
</organism>
<protein>
    <recommendedName>
        <fullName evidence="3">Glycosyl hydrolase family 32</fullName>
    </recommendedName>
</protein>
<dbReference type="RefSeq" id="WP_116192832.1">
    <property type="nucleotide sequence ID" value="NZ_QTTN01000072.1"/>
</dbReference>
<dbReference type="AlphaFoldDB" id="A0A3D9PYZ1"/>
<dbReference type="OrthoDB" id="9759709at2"/>
<evidence type="ECO:0000313" key="1">
    <source>
        <dbReference type="EMBL" id="REE55360.1"/>
    </source>
</evidence>
<evidence type="ECO:0008006" key="3">
    <source>
        <dbReference type="Google" id="ProtNLM"/>
    </source>
</evidence>
<dbReference type="Gene3D" id="2.115.10.20">
    <property type="entry name" value="Glycosyl hydrolase domain, family 43"/>
    <property type="match status" value="1"/>
</dbReference>
<keyword evidence="2" id="KW-1185">Reference proteome</keyword>
<sequence>MASSIHAVYDHLRTPFKREVPVLQGSYENGGEWEQAGLYKCCFIEAEGRYWMFYNAKDKAEWPWTEETGLAVSVDLMHWERYAGPGGFEPVMRVQLDSFYSHYLSDPHIRLDSRLSKYNRLYHFYCACRPAKHGDGAKIAEGDGEFRCIALRTSSPIDE</sequence>